<evidence type="ECO:0000313" key="1">
    <source>
        <dbReference type="EMBL" id="KXN66147.1"/>
    </source>
</evidence>
<gene>
    <name evidence="1" type="ORF">CONCODRAFT_12065</name>
</gene>
<keyword evidence="2" id="KW-1185">Reference proteome</keyword>
<dbReference type="Proteomes" id="UP000070444">
    <property type="component" value="Unassembled WGS sequence"/>
</dbReference>
<dbReference type="AlphaFoldDB" id="A0A137NTP7"/>
<protein>
    <submittedName>
        <fullName evidence="1">Uncharacterized protein</fullName>
    </submittedName>
</protein>
<accession>A0A137NTP7</accession>
<sequence length="153" mass="16739">MISIPAGKPFGYRGFVTKEEIAAFSGELFCCISEDNSVVRLNNNPIGGVIIVNFGDDCKLSITLTKSFANSLTNATGQTVSETLENNWCHTGTTRVPLGKRQLIINQKIIPFINLDTIVSETIMSLSASDKTFLQHHKSLQNKSPITPNSIPR</sequence>
<proteinExistence type="predicted"/>
<evidence type="ECO:0000313" key="2">
    <source>
        <dbReference type="Proteomes" id="UP000070444"/>
    </source>
</evidence>
<organism evidence="1 2">
    <name type="scientific">Conidiobolus coronatus (strain ATCC 28846 / CBS 209.66 / NRRL 28638)</name>
    <name type="common">Delacroixia coronata</name>
    <dbReference type="NCBI Taxonomy" id="796925"/>
    <lineage>
        <taxon>Eukaryota</taxon>
        <taxon>Fungi</taxon>
        <taxon>Fungi incertae sedis</taxon>
        <taxon>Zoopagomycota</taxon>
        <taxon>Entomophthoromycotina</taxon>
        <taxon>Entomophthoromycetes</taxon>
        <taxon>Entomophthorales</taxon>
        <taxon>Ancylistaceae</taxon>
        <taxon>Conidiobolus</taxon>
    </lineage>
</organism>
<dbReference type="EMBL" id="KQ964761">
    <property type="protein sequence ID" value="KXN66147.1"/>
    <property type="molecule type" value="Genomic_DNA"/>
</dbReference>
<name>A0A137NTP7_CONC2</name>
<reference evidence="1 2" key="1">
    <citation type="journal article" date="2015" name="Genome Biol. Evol.">
        <title>Phylogenomic analyses indicate that early fungi evolved digesting cell walls of algal ancestors of land plants.</title>
        <authorList>
            <person name="Chang Y."/>
            <person name="Wang S."/>
            <person name="Sekimoto S."/>
            <person name="Aerts A.L."/>
            <person name="Choi C."/>
            <person name="Clum A."/>
            <person name="LaButti K.M."/>
            <person name="Lindquist E.A."/>
            <person name="Yee Ngan C."/>
            <person name="Ohm R.A."/>
            <person name="Salamov A.A."/>
            <person name="Grigoriev I.V."/>
            <person name="Spatafora J.W."/>
            <person name="Berbee M.L."/>
        </authorList>
    </citation>
    <scope>NUCLEOTIDE SEQUENCE [LARGE SCALE GENOMIC DNA]</scope>
    <source>
        <strain evidence="1 2">NRRL 28638</strain>
    </source>
</reference>